<keyword evidence="4" id="KW-1133">Transmembrane helix</keyword>
<evidence type="ECO:0000259" key="6">
    <source>
        <dbReference type="PROSITE" id="PS50011"/>
    </source>
</evidence>
<dbReference type="Gene3D" id="3.30.200.20">
    <property type="entry name" value="Phosphorylase Kinase, domain 1"/>
    <property type="match status" value="1"/>
</dbReference>
<dbReference type="SUPFAM" id="SSF55073">
    <property type="entry name" value="Nucleotide cyclase"/>
    <property type="match status" value="1"/>
</dbReference>
<dbReference type="SMART" id="SM00219">
    <property type="entry name" value="TyrKc"/>
    <property type="match status" value="1"/>
</dbReference>
<dbReference type="InterPro" id="IPR011009">
    <property type="entry name" value="Kinase-like_dom_sf"/>
</dbReference>
<keyword evidence="7" id="KW-0418">Kinase</keyword>
<dbReference type="Pfam" id="PF07714">
    <property type="entry name" value="PK_Tyr_Ser-Thr"/>
    <property type="match status" value="1"/>
</dbReference>
<dbReference type="PROSITE" id="PS00107">
    <property type="entry name" value="PROTEIN_KINASE_ATP"/>
    <property type="match status" value="1"/>
</dbReference>
<dbReference type="InterPro" id="IPR001245">
    <property type="entry name" value="Ser-Thr/Tyr_kinase_cat_dom"/>
</dbReference>
<dbReference type="GO" id="GO:0005524">
    <property type="term" value="F:ATP binding"/>
    <property type="evidence" value="ECO:0007669"/>
    <property type="project" value="UniProtKB-UniRule"/>
</dbReference>
<organism evidence="7 8">
    <name type="scientific">Acanthamoeba castellanii (strain ATCC 30010 / Neff)</name>
    <dbReference type="NCBI Taxonomy" id="1257118"/>
    <lineage>
        <taxon>Eukaryota</taxon>
        <taxon>Amoebozoa</taxon>
        <taxon>Discosea</taxon>
        <taxon>Longamoebia</taxon>
        <taxon>Centramoebida</taxon>
        <taxon>Acanthamoebidae</taxon>
        <taxon>Acanthamoeba</taxon>
    </lineage>
</organism>
<keyword evidence="7" id="KW-0723">Serine/threonine-protein kinase</keyword>
<dbReference type="InterPro" id="IPR029787">
    <property type="entry name" value="Nucleotide_cyclase"/>
</dbReference>
<feature type="transmembrane region" description="Helical" evidence="4">
    <location>
        <begin position="727"/>
        <end position="754"/>
    </location>
</feature>
<dbReference type="InterPro" id="IPR024370">
    <property type="entry name" value="PBP_domain"/>
</dbReference>
<evidence type="ECO:0000256" key="4">
    <source>
        <dbReference type="SAM" id="Phobius"/>
    </source>
</evidence>
<dbReference type="SUPFAM" id="SSF53850">
    <property type="entry name" value="Periplasmic binding protein-like II"/>
    <property type="match status" value="2"/>
</dbReference>
<reference evidence="7 8" key="1">
    <citation type="journal article" date="2013" name="Genome Biol.">
        <title>Genome of Acanthamoeba castellanii highlights extensive lateral gene transfer and early evolution of tyrosine kinase signaling.</title>
        <authorList>
            <person name="Clarke M."/>
            <person name="Lohan A.J."/>
            <person name="Liu B."/>
            <person name="Lagkouvardos I."/>
            <person name="Roy S."/>
            <person name="Zafar N."/>
            <person name="Bertelli C."/>
            <person name="Schilde C."/>
            <person name="Kianianmomeni A."/>
            <person name="Burglin T.R."/>
            <person name="Frech C."/>
            <person name="Turcotte B."/>
            <person name="Kopec K.O."/>
            <person name="Synnott J.M."/>
            <person name="Choo C."/>
            <person name="Paponov I."/>
            <person name="Finkler A."/>
            <person name="Soon Heng Tan C."/>
            <person name="Hutchins A.P."/>
            <person name="Weinmeier T."/>
            <person name="Rattei T."/>
            <person name="Chu J.S."/>
            <person name="Gimenez G."/>
            <person name="Irimia M."/>
            <person name="Rigden D.J."/>
            <person name="Fitzpatrick D.A."/>
            <person name="Lorenzo-Morales J."/>
            <person name="Bateman A."/>
            <person name="Chiu C.H."/>
            <person name="Tang P."/>
            <person name="Hegemann P."/>
            <person name="Fromm H."/>
            <person name="Raoult D."/>
            <person name="Greub G."/>
            <person name="Miranda-Saavedra D."/>
            <person name="Chen N."/>
            <person name="Nash P."/>
            <person name="Ginger M.L."/>
            <person name="Horn M."/>
            <person name="Schaap P."/>
            <person name="Caler L."/>
            <person name="Loftus B."/>
        </authorList>
    </citation>
    <scope>NUCLEOTIDE SEQUENCE [LARGE SCALE GENOMIC DNA]</scope>
    <source>
        <strain evidence="7 8">Neff</strain>
    </source>
</reference>
<dbReference type="EMBL" id="KB008148">
    <property type="protein sequence ID" value="ELR11706.1"/>
    <property type="molecule type" value="Genomic_DNA"/>
</dbReference>
<dbReference type="Pfam" id="PF12849">
    <property type="entry name" value="PBP_like_2"/>
    <property type="match status" value="1"/>
</dbReference>
<dbReference type="InterPro" id="IPR050962">
    <property type="entry name" value="Phosphate-bind_PstS"/>
</dbReference>
<dbReference type="GO" id="GO:0004674">
    <property type="term" value="F:protein serine/threonine kinase activity"/>
    <property type="evidence" value="ECO:0007669"/>
    <property type="project" value="UniProtKB-KW"/>
</dbReference>
<name>L8GHP3_ACACF</name>
<keyword evidence="5" id="KW-0732">Signal</keyword>
<keyword evidence="3" id="KW-0067">ATP-binding</keyword>
<dbReference type="STRING" id="1257118.L8GHP3"/>
<dbReference type="SUPFAM" id="SSF56112">
    <property type="entry name" value="Protein kinase-like (PK-like)"/>
    <property type="match status" value="1"/>
</dbReference>
<keyword evidence="8" id="KW-1185">Reference proteome</keyword>
<comment type="subcellular location">
    <subcellularLocation>
        <location evidence="1">Membrane</location>
        <topology evidence="1">Single-pass membrane protein</topology>
    </subcellularLocation>
</comment>
<dbReference type="GeneID" id="14911973"/>
<gene>
    <name evidence="7" type="ORF">ACA1_261240</name>
</gene>
<evidence type="ECO:0000256" key="1">
    <source>
        <dbReference type="ARBA" id="ARBA00004167"/>
    </source>
</evidence>
<sequence length="1031" mass="111662">MTSSHRYCTLATSLLLVLLVQSFCPPAYGVELFGSGSPNAVSHFQSWSADYQFSRDDVSLTYTGVGTNVALDSFNLGTDFTCLDRGITDEFEECSYLLQLPLAGQAMVMAYNIPALGPSDPSIVLDRDTLGDIWACVVTKWNDTRIKDLNPAIANKLPSEDIRLGYSDNTELTVVEVFKRAMESFSVNFADVLAAANRSLAQLPPATAVPPRAFALGSSGVLRTEWLQNNANSMTYIYLTDAVTLPEGLRVMNMYNKAGNFVDPSGSAMADFSDDLDAGNFAVDIYDGNGTATWPISFLVYISVARNTTKLDCTYVQEALNLVAWAQTNDAASRSATARGYAPLDVSFRKRVIDQLPTVRCNGEQAYTTAYLVGAGPPLPVYTSWAIARTSGTTKLKFFESEPTPAKQLLVTYQEDYGATSNGLSATWYSLMPDVALMPVAVYAIVPGYNIPELEGKTLVLDLETIALIYLANITMWSDQRIKELNTADVADALPDQPILVVTQSVASATTQVFTALLASEVPEYHDQNDVSRSLVTSSPTGVVPLLQANQYSFAFWQFYEILAVRTLGAAALVNPNGEGNVVVPTTESIESALDAYALQGDLSYTNLILASDNNSWPLAAFGSFFYRSQTMQDCNTARALASFLYWTQTNAVARQSANRQGFILATAAEPIERQFLRQLKEFTCNGIAVSNVHGCIDNGYTLCSSAGYCESFATAEGSGSSDSTAIALGVTIPVAALVVCLLLALMVALLIVIKRRSDQSDDWEIEYDELEVGEQLGAGSYGAVHKATWKGTEVAVKVMGSEKITKDMEKTSRTRVMTSLRHPNVVLFMASSTKAPKMCIAMEYMGLGSLYDKNIYGSWTMPSANSSSTGTSSPSNSSKNLSAAHAAAAGGGVRAPEGEVAIVFTDITRAASLWEFNAAAMRDATLLHNETLRAALKRHRGYEVVFIRDRNSGEGSRATRWPVQQALLAVAWPEALLDHPGAAEEWGDTDDRVMYKGLRVRMGVHVGTPKIPRGNMNEKDVNHVKRVGGG</sequence>
<keyword evidence="4" id="KW-0472">Membrane</keyword>
<evidence type="ECO:0000313" key="8">
    <source>
        <dbReference type="Proteomes" id="UP000011083"/>
    </source>
</evidence>
<feature type="binding site" evidence="3">
    <location>
        <position position="798"/>
    </location>
    <ligand>
        <name>ATP</name>
        <dbReference type="ChEBI" id="CHEBI:30616"/>
    </ligand>
</feature>
<feature type="chain" id="PRO_5003989768" evidence="5">
    <location>
        <begin position="30"/>
        <end position="1031"/>
    </location>
</feature>
<dbReference type="OrthoDB" id="6226411at2759"/>
<dbReference type="Gene3D" id="3.40.190.10">
    <property type="entry name" value="Periplasmic binding protein-like II"/>
    <property type="match status" value="4"/>
</dbReference>
<proteinExistence type="inferred from homology"/>
<dbReference type="Gene3D" id="3.30.70.1230">
    <property type="entry name" value="Nucleotide cyclase"/>
    <property type="match status" value="1"/>
</dbReference>
<keyword evidence="4" id="KW-0812">Transmembrane</keyword>
<evidence type="ECO:0000313" key="7">
    <source>
        <dbReference type="EMBL" id="ELR11706.1"/>
    </source>
</evidence>
<dbReference type="PANTHER" id="PTHR42996">
    <property type="entry name" value="PHOSPHATE-BINDING PROTEIN PSTS"/>
    <property type="match status" value="1"/>
</dbReference>
<keyword evidence="7" id="KW-0808">Transferase</keyword>
<feature type="signal peptide" evidence="5">
    <location>
        <begin position="1"/>
        <end position="29"/>
    </location>
</feature>
<dbReference type="GO" id="GO:0004713">
    <property type="term" value="F:protein tyrosine kinase activity"/>
    <property type="evidence" value="ECO:0007669"/>
    <property type="project" value="InterPro"/>
</dbReference>
<accession>L8GHP3</accession>
<dbReference type="RefSeq" id="XP_004333719.1">
    <property type="nucleotide sequence ID" value="XM_004333671.1"/>
</dbReference>
<dbReference type="GO" id="GO:0016020">
    <property type="term" value="C:membrane"/>
    <property type="evidence" value="ECO:0007669"/>
    <property type="project" value="UniProtKB-SubCell"/>
</dbReference>
<protein>
    <submittedName>
        <fullName evidence="7">Serine/threonine protein kinase</fullName>
    </submittedName>
</protein>
<comment type="similarity">
    <text evidence="2">Belongs to the PstS family.</text>
</comment>
<keyword evidence="3" id="KW-0547">Nucleotide-binding</keyword>
<dbReference type="KEGG" id="acan:ACA1_261240"/>
<dbReference type="VEuPathDB" id="AmoebaDB:ACA1_261240"/>
<evidence type="ECO:0000256" key="2">
    <source>
        <dbReference type="ARBA" id="ARBA00008725"/>
    </source>
</evidence>
<dbReference type="AlphaFoldDB" id="L8GHP3"/>
<evidence type="ECO:0000256" key="5">
    <source>
        <dbReference type="SAM" id="SignalP"/>
    </source>
</evidence>
<evidence type="ECO:0000256" key="3">
    <source>
        <dbReference type="PROSITE-ProRule" id="PRU10141"/>
    </source>
</evidence>
<dbReference type="PANTHER" id="PTHR42996:SF1">
    <property type="entry name" value="PHOSPHATE-BINDING PROTEIN PSTS"/>
    <property type="match status" value="1"/>
</dbReference>
<dbReference type="InterPro" id="IPR000719">
    <property type="entry name" value="Prot_kinase_dom"/>
</dbReference>
<dbReference type="PROSITE" id="PS50011">
    <property type="entry name" value="PROTEIN_KINASE_DOM"/>
    <property type="match status" value="1"/>
</dbReference>
<dbReference type="InterPro" id="IPR020635">
    <property type="entry name" value="Tyr_kinase_cat_dom"/>
</dbReference>
<dbReference type="Proteomes" id="UP000011083">
    <property type="component" value="Unassembled WGS sequence"/>
</dbReference>
<dbReference type="InterPro" id="IPR017441">
    <property type="entry name" value="Protein_kinase_ATP_BS"/>
</dbReference>
<feature type="domain" description="Protein kinase" evidence="6">
    <location>
        <begin position="771"/>
        <end position="1031"/>
    </location>
</feature>